<dbReference type="InterPro" id="IPR020471">
    <property type="entry name" value="AKR"/>
</dbReference>
<dbReference type="STRING" id="39946.B8BFL5"/>
<dbReference type="Pfam" id="PF00248">
    <property type="entry name" value="Aldo_ket_red"/>
    <property type="match status" value="1"/>
</dbReference>
<accession>B8BFL5</accession>
<dbReference type="PRINTS" id="PR00069">
    <property type="entry name" value="ALDKETRDTASE"/>
</dbReference>
<dbReference type="PANTHER" id="PTHR11732">
    <property type="entry name" value="ALDO/KETO REDUCTASE"/>
    <property type="match status" value="1"/>
</dbReference>
<dbReference type="OMA" id="SHINKCE"/>
<name>B8BFL5_ORYSI</name>
<dbReference type="Gramene" id="BGIOSGA032437-TA">
    <property type="protein sequence ID" value="BGIOSGA032437-PA"/>
    <property type="gene ID" value="BGIOSGA032437"/>
</dbReference>
<dbReference type="Gene3D" id="3.20.20.100">
    <property type="entry name" value="NADP-dependent oxidoreductase domain"/>
    <property type="match status" value="1"/>
</dbReference>
<dbReference type="GO" id="GO:0016491">
    <property type="term" value="F:oxidoreductase activity"/>
    <property type="evidence" value="ECO:0007669"/>
    <property type="project" value="InterPro"/>
</dbReference>
<gene>
    <name evidence="2" type="ORF">OsI_32558</name>
</gene>
<evidence type="ECO:0000259" key="1">
    <source>
        <dbReference type="Pfam" id="PF00248"/>
    </source>
</evidence>
<dbReference type="FunFam" id="3.20.20.100:FF:000098">
    <property type="entry name" value="Os10g0113375 protein"/>
    <property type="match status" value="1"/>
</dbReference>
<dbReference type="InterPro" id="IPR018170">
    <property type="entry name" value="Aldo/ket_reductase_CS"/>
</dbReference>
<dbReference type="PROSITE" id="PS00798">
    <property type="entry name" value="ALDOKETO_REDUCTASE_1"/>
    <property type="match status" value="1"/>
</dbReference>
<organism evidence="2 3">
    <name type="scientific">Oryza sativa subsp. indica</name>
    <name type="common">Rice</name>
    <dbReference type="NCBI Taxonomy" id="39946"/>
    <lineage>
        <taxon>Eukaryota</taxon>
        <taxon>Viridiplantae</taxon>
        <taxon>Streptophyta</taxon>
        <taxon>Embryophyta</taxon>
        <taxon>Tracheophyta</taxon>
        <taxon>Spermatophyta</taxon>
        <taxon>Magnoliopsida</taxon>
        <taxon>Liliopsida</taxon>
        <taxon>Poales</taxon>
        <taxon>Poaceae</taxon>
        <taxon>BOP clade</taxon>
        <taxon>Oryzoideae</taxon>
        <taxon>Oryzeae</taxon>
        <taxon>Oryzinae</taxon>
        <taxon>Oryza</taxon>
        <taxon>Oryza sativa</taxon>
    </lineage>
</organism>
<dbReference type="SUPFAM" id="SSF51430">
    <property type="entry name" value="NAD(P)-linked oxidoreductase"/>
    <property type="match status" value="1"/>
</dbReference>
<dbReference type="PROSITE" id="PS00062">
    <property type="entry name" value="ALDOKETO_REDUCTASE_2"/>
    <property type="match status" value="1"/>
</dbReference>
<dbReference type="EMBL" id="CM000135">
    <property type="protein sequence ID" value="EEC66473.1"/>
    <property type="molecule type" value="Genomic_DNA"/>
</dbReference>
<protein>
    <recommendedName>
        <fullName evidence="1">NADP-dependent oxidoreductase domain-containing protein</fullName>
    </recommendedName>
</protein>
<evidence type="ECO:0000313" key="3">
    <source>
        <dbReference type="Proteomes" id="UP000007015"/>
    </source>
</evidence>
<dbReference type="InterPro" id="IPR036812">
    <property type="entry name" value="NAD(P)_OxRdtase_dom_sf"/>
</dbReference>
<reference evidence="2 3" key="1">
    <citation type="journal article" date="2005" name="PLoS Biol.">
        <title>The genomes of Oryza sativa: a history of duplications.</title>
        <authorList>
            <person name="Yu J."/>
            <person name="Wang J."/>
            <person name="Lin W."/>
            <person name="Li S."/>
            <person name="Li H."/>
            <person name="Zhou J."/>
            <person name="Ni P."/>
            <person name="Dong W."/>
            <person name="Hu S."/>
            <person name="Zeng C."/>
            <person name="Zhang J."/>
            <person name="Zhang Y."/>
            <person name="Li R."/>
            <person name="Xu Z."/>
            <person name="Li S."/>
            <person name="Li X."/>
            <person name="Zheng H."/>
            <person name="Cong L."/>
            <person name="Lin L."/>
            <person name="Yin J."/>
            <person name="Geng J."/>
            <person name="Li G."/>
            <person name="Shi J."/>
            <person name="Liu J."/>
            <person name="Lv H."/>
            <person name="Li J."/>
            <person name="Wang J."/>
            <person name="Deng Y."/>
            <person name="Ran L."/>
            <person name="Shi X."/>
            <person name="Wang X."/>
            <person name="Wu Q."/>
            <person name="Li C."/>
            <person name="Ren X."/>
            <person name="Wang J."/>
            <person name="Wang X."/>
            <person name="Li D."/>
            <person name="Liu D."/>
            <person name="Zhang X."/>
            <person name="Ji Z."/>
            <person name="Zhao W."/>
            <person name="Sun Y."/>
            <person name="Zhang Z."/>
            <person name="Bao J."/>
            <person name="Han Y."/>
            <person name="Dong L."/>
            <person name="Ji J."/>
            <person name="Chen P."/>
            <person name="Wu S."/>
            <person name="Liu J."/>
            <person name="Xiao Y."/>
            <person name="Bu D."/>
            <person name="Tan J."/>
            <person name="Yang L."/>
            <person name="Ye C."/>
            <person name="Zhang J."/>
            <person name="Xu J."/>
            <person name="Zhou Y."/>
            <person name="Yu Y."/>
            <person name="Zhang B."/>
            <person name="Zhuang S."/>
            <person name="Wei H."/>
            <person name="Liu B."/>
            <person name="Lei M."/>
            <person name="Yu H."/>
            <person name="Li Y."/>
            <person name="Xu H."/>
            <person name="Wei S."/>
            <person name="He X."/>
            <person name="Fang L."/>
            <person name="Zhang Z."/>
            <person name="Zhang Y."/>
            <person name="Huang X."/>
            <person name="Su Z."/>
            <person name="Tong W."/>
            <person name="Li J."/>
            <person name="Tong Z."/>
            <person name="Li S."/>
            <person name="Ye J."/>
            <person name="Wang L."/>
            <person name="Fang L."/>
            <person name="Lei T."/>
            <person name="Chen C."/>
            <person name="Chen H."/>
            <person name="Xu Z."/>
            <person name="Li H."/>
            <person name="Huang H."/>
            <person name="Zhang F."/>
            <person name="Xu H."/>
            <person name="Li N."/>
            <person name="Zhao C."/>
            <person name="Li S."/>
            <person name="Dong L."/>
            <person name="Huang Y."/>
            <person name="Li L."/>
            <person name="Xi Y."/>
            <person name="Qi Q."/>
            <person name="Li W."/>
            <person name="Zhang B."/>
            <person name="Hu W."/>
            <person name="Zhang Y."/>
            <person name="Tian X."/>
            <person name="Jiao Y."/>
            <person name="Liang X."/>
            <person name="Jin J."/>
            <person name="Gao L."/>
            <person name="Zheng W."/>
            <person name="Hao B."/>
            <person name="Liu S."/>
            <person name="Wang W."/>
            <person name="Yuan L."/>
            <person name="Cao M."/>
            <person name="McDermott J."/>
            <person name="Samudrala R."/>
            <person name="Wang J."/>
            <person name="Wong G.K."/>
            <person name="Yang H."/>
        </authorList>
    </citation>
    <scope>NUCLEOTIDE SEQUENCE [LARGE SCALE GENOMIC DNA]</scope>
    <source>
        <strain evidence="3">cv. 93-11</strain>
    </source>
</reference>
<feature type="domain" description="NADP-dependent oxidoreductase" evidence="1">
    <location>
        <begin position="15"/>
        <end position="170"/>
    </location>
</feature>
<evidence type="ECO:0000313" key="2">
    <source>
        <dbReference type="EMBL" id="EEC66473.1"/>
    </source>
</evidence>
<dbReference type="AlphaFoldDB" id="B8BFL5"/>
<dbReference type="InterPro" id="IPR023210">
    <property type="entry name" value="NADP_OxRdtase_dom"/>
</dbReference>
<keyword evidence="3" id="KW-1185">Reference proteome</keyword>
<dbReference type="HOGENOM" id="CLU_023205_19_0_1"/>
<proteinExistence type="predicted"/>
<dbReference type="Proteomes" id="UP000007015">
    <property type="component" value="Chromosome 10"/>
</dbReference>
<sequence length="201" mass="22423">MPEAALSSGKPMPRDVVLRAIEAGYRHFDTAAVYQTEAILGDAVAEAVRAGLVASRDELYITSKLWVAHAHPGHVLPSLRRALRKMQMEYLDLYLIHFPVSMRLAEDPESMTYSKDDLVMMDMEGVWKEMEECQRLGLTKAIGVSNFSCKKLETLLSFATISPAANQVKVPNIPIHYNNLDSFGIASIYIPSTREKPISII</sequence>